<dbReference type="AlphaFoldDB" id="A0A1S1QI83"/>
<evidence type="ECO:0000313" key="4">
    <source>
        <dbReference type="Proteomes" id="UP000179627"/>
    </source>
</evidence>
<dbReference type="EMBL" id="MBLM01000130">
    <property type="protein sequence ID" value="OHV33690.1"/>
    <property type="molecule type" value="Genomic_DNA"/>
</dbReference>
<protein>
    <submittedName>
        <fullName evidence="3">Glycosyl hydrolase</fullName>
    </submittedName>
</protein>
<feature type="signal peptide" evidence="1">
    <location>
        <begin position="1"/>
        <end position="21"/>
    </location>
</feature>
<dbReference type="InterPro" id="IPR032477">
    <property type="entry name" value="Glyco_hydro_64"/>
</dbReference>
<dbReference type="Proteomes" id="UP000179627">
    <property type="component" value="Unassembled WGS sequence"/>
</dbReference>
<evidence type="ECO:0000256" key="1">
    <source>
        <dbReference type="SAM" id="SignalP"/>
    </source>
</evidence>
<dbReference type="InterPro" id="IPR042517">
    <property type="entry name" value="Glyco_hydro_64_N_2"/>
</dbReference>
<dbReference type="InterPro" id="IPR006311">
    <property type="entry name" value="TAT_signal"/>
</dbReference>
<feature type="domain" description="GH64" evidence="2">
    <location>
        <begin position="49"/>
        <end position="401"/>
    </location>
</feature>
<dbReference type="OrthoDB" id="5513218at2"/>
<proteinExistence type="predicted"/>
<dbReference type="PANTHER" id="PTHR38165:SF1">
    <property type="entry name" value="GLUCANASE B"/>
    <property type="match status" value="1"/>
</dbReference>
<reference evidence="4" key="1">
    <citation type="submission" date="2016-07" db="EMBL/GenBank/DDBJ databases">
        <title>Sequence Frankia sp. strain CcI1.17.</title>
        <authorList>
            <person name="Ghodhbane-Gtari F."/>
            <person name="Swanson E."/>
            <person name="Gueddou A."/>
            <person name="Morris K."/>
            <person name="Hezbri K."/>
            <person name="Ktari A."/>
            <person name="Nouioui I."/>
            <person name="Abebe-Akele F."/>
            <person name="Simpson S."/>
            <person name="Thomas K."/>
            <person name="Gtari M."/>
            <person name="Tisa L.S."/>
            <person name="Hurst S."/>
        </authorList>
    </citation>
    <scope>NUCLEOTIDE SEQUENCE [LARGE SCALE GENOMIC DNA]</scope>
    <source>
        <strain evidence="4">Cc1.17</strain>
    </source>
</reference>
<comment type="caution">
    <text evidence="3">The sequence shown here is derived from an EMBL/GenBank/DDBJ whole genome shotgun (WGS) entry which is preliminary data.</text>
</comment>
<dbReference type="PROSITE" id="PS51318">
    <property type="entry name" value="TAT"/>
    <property type="match status" value="1"/>
</dbReference>
<name>A0A1S1QI83_9ACTN</name>
<sequence>MPNRRTFLLAASAVAAGSAGGAAWSVTGGAGGHGQEHPLAATLAAASSGTGLPLTVVNHTYRYANNQIWLYVVGTDLTTGRQVYARPDGSLAQVSPADNGPDGFADLAIPLVPDGDTPFVVPPAMSGRIYVSTGAKLRFKVVADGAGAPALQHPAGWVRSDPSFGVVHDFVEFTHNAAGMFCNTTAVDMFSVPMALRLRGAADQTTGRLAAGGRAAVFDALRAHPTFTPLVVGDTRVIAPGHGLEAGVFPASYYDGYIDAVWRQAATRPLTVDVGTRTHTGTVDGGLLRFDGGVAPFARPSTRDVLFCDGALAAPNDGVTGPVAAVLGAGFNRSTLLTQPTQPATDPAGFYRDPTTNHYARALHEHTEDGRAYGFAFDDVAGFASYIQDTAPTSATLWLTPF</sequence>
<keyword evidence="1" id="KW-0732">Signal</keyword>
<dbReference type="CDD" id="cd09216">
    <property type="entry name" value="GH64-LPHase-like"/>
    <property type="match status" value="1"/>
</dbReference>
<dbReference type="InterPro" id="IPR037398">
    <property type="entry name" value="Glyco_hydro_64_fam"/>
</dbReference>
<feature type="chain" id="PRO_5039670815" evidence="1">
    <location>
        <begin position="22"/>
        <end position="402"/>
    </location>
</feature>
<organism evidence="3 4">
    <name type="scientific">Parafrankia colletiae</name>
    <dbReference type="NCBI Taxonomy" id="573497"/>
    <lineage>
        <taxon>Bacteria</taxon>
        <taxon>Bacillati</taxon>
        <taxon>Actinomycetota</taxon>
        <taxon>Actinomycetes</taxon>
        <taxon>Frankiales</taxon>
        <taxon>Frankiaceae</taxon>
        <taxon>Parafrankia</taxon>
    </lineage>
</organism>
<evidence type="ECO:0000259" key="2">
    <source>
        <dbReference type="PROSITE" id="PS52006"/>
    </source>
</evidence>
<dbReference type="PANTHER" id="PTHR38165">
    <property type="match status" value="1"/>
</dbReference>
<keyword evidence="4" id="KW-1185">Reference proteome</keyword>
<dbReference type="RefSeq" id="WP_071086671.1">
    <property type="nucleotide sequence ID" value="NZ_MBLM01000130.1"/>
</dbReference>
<dbReference type="Pfam" id="PF16483">
    <property type="entry name" value="Glyco_hydro_64"/>
    <property type="match status" value="1"/>
</dbReference>
<dbReference type="Gene3D" id="3.30.920.50">
    <property type="entry name" value="Beta-1,3-glucanase, C-terminal domain"/>
    <property type="match status" value="1"/>
</dbReference>
<gene>
    <name evidence="3" type="ORF">CC117_04725</name>
</gene>
<dbReference type="GO" id="GO:0016787">
    <property type="term" value="F:hydrolase activity"/>
    <property type="evidence" value="ECO:0007669"/>
    <property type="project" value="UniProtKB-KW"/>
</dbReference>
<dbReference type="PROSITE" id="PS52006">
    <property type="entry name" value="GH64"/>
    <property type="match status" value="1"/>
</dbReference>
<accession>A0A1S1QI83</accession>
<dbReference type="InterPro" id="IPR037176">
    <property type="entry name" value="Osmotin/thaumatin-like_sf"/>
</dbReference>
<evidence type="ECO:0000313" key="3">
    <source>
        <dbReference type="EMBL" id="OHV33690.1"/>
    </source>
</evidence>
<dbReference type="Gene3D" id="2.60.110.10">
    <property type="entry name" value="Thaumatin"/>
    <property type="match status" value="1"/>
</dbReference>
<keyword evidence="3" id="KW-0378">Hydrolase</keyword>